<protein>
    <recommendedName>
        <fullName evidence="5">ASCH domain-containing protein</fullName>
    </recommendedName>
</protein>
<dbReference type="Proteomes" id="UP000466619">
    <property type="component" value="Unassembled WGS sequence"/>
</dbReference>
<dbReference type="InterPro" id="IPR015947">
    <property type="entry name" value="PUA-like_sf"/>
</dbReference>
<organism evidence="2 3">
    <name type="scientific">Photorhabdus bodei</name>
    <dbReference type="NCBI Taxonomy" id="2029681"/>
    <lineage>
        <taxon>Bacteria</taxon>
        <taxon>Pseudomonadati</taxon>
        <taxon>Pseudomonadota</taxon>
        <taxon>Gammaproteobacteria</taxon>
        <taxon>Enterobacterales</taxon>
        <taxon>Morganellaceae</taxon>
        <taxon>Photorhabdus</taxon>
    </lineage>
</organism>
<comment type="caution">
    <text evidence="2">The sequence shown here is derived from an EMBL/GenBank/DDBJ whole genome shotgun (WGS) entry which is preliminary data.</text>
</comment>
<dbReference type="RefSeq" id="WP_112895483.1">
    <property type="nucleotide sequence ID" value="NZ_CAWNYH010000018.1"/>
</dbReference>
<dbReference type="Proteomes" id="UP000250919">
    <property type="component" value="Unassembled WGS sequence"/>
</dbReference>
<dbReference type="GeneID" id="88806588"/>
<reference evidence="1 4" key="3">
    <citation type="submission" date="2019-12" db="EMBL/GenBank/DDBJ databases">
        <title>Engineering Photorhabdus to improve their lethality against agricultural pests.</title>
        <authorList>
            <person name="Machado R.A.R."/>
        </authorList>
    </citation>
    <scope>NUCLEOTIDE SEQUENCE [LARGE SCALE GENOMIC DNA]</scope>
    <source>
        <strain evidence="1 4">M-CN4</strain>
    </source>
</reference>
<dbReference type="EMBL" id="WSFC01000026">
    <property type="protein sequence ID" value="NDL04133.1"/>
    <property type="molecule type" value="Genomic_DNA"/>
</dbReference>
<accession>A0A329X9X7</accession>
<evidence type="ECO:0000313" key="4">
    <source>
        <dbReference type="Proteomes" id="UP000466619"/>
    </source>
</evidence>
<evidence type="ECO:0000313" key="2">
    <source>
        <dbReference type="EMBL" id="RAX12168.1"/>
    </source>
</evidence>
<evidence type="ECO:0000313" key="3">
    <source>
        <dbReference type="Proteomes" id="UP000250919"/>
    </source>
</evidence>
<proteinExistence type="predicted"/>
<name>A0A329X9X7_9GAMM</name>
<gene>
    <name evidence="2" type="ORF">CKY02_12040</name>
    <name evidence="1" type="ORF">GPY48_13160</name>
</gene>
<dbReference type="AlphaFoldDB" id="A0A329X9X7"/>
<evidence type="ECO:0000313" key="1">
    <source>
        <dbReference type="EMBL" id="NDL04133.1"/>
    </source>
</evidence>
<keyword evidence="4" id="KW-1185">Reference proteome</keyword>
<dbReference type="SUPFAM" id="SSF88697">
    <property type="entry name" value="PUA domain-like"/>
    <property type="match status" value="1"/>
</dbReference>
<reference evidence="2" key="1">
    <citation type="submission" date="2017-08" db="EMBL/GenBank/DDBJ databases">
        <authorList>
            <person name="de Groot N.N."/>
        </authorList>
    </citation>
    <scope>NUCLEOTIDE SEQUENCE</scope>
    <source>
        <strain evidence="2">LJ24-63</strain>
    </source>
</reference>
<reference evidence="2 3" key="2">
    <citation type="journal article" date="2018" name="Int. J. Syst. Evol. Microbiol.">
        <title>Whole-genome-based revisit of Photorhabdus phylogeny: proposal for the elevation of most Photorhabdus subspecies to the species level and description of one novel species Photorhabdus bodei sp. nov., and one novel subspecies Photorhabdus laumondii subsp. clarkei subsp. nov.</title>
        <authorList>
            <person name="Machado R.A.R."/>
            <person name="Wuthrich D."/>
            <person name="Kuhnert P."/>
            <person name="Arce C.C.M."/>
            <person name="Thonen L."/>
            <person name="Ruiz C."/>
            <person name="Zhang X."/>
            <person name="Robert C.A.M."/>
            <person name="Karimi J."/>
            <person name="Kamali S."/>
            <person name="Ma J."/>
            <person name="Bruggmann R."/>
            <person name="Erb M."/>
        </authorList>
    </citation>
    <scope>NUCLEOTIDE SEQUENCE [LARGE SCALE GENOMIC DNA]</scope>
    <source>
        <strain evidence="2 3">LJ24-63</strain>
    </source>
</reference>
<sequence>MKLLSAADTIILSLHENAWNMIVSGMKTHEFRRRFRREQTLAFIYVTHPVKEIKGVIFLDKPIEGDAEKIAKIAESSIPGNGKSVYEYFIEKDFGLAIPVRSIRKIKPLRLDYLREKYNFTAPQFYLSLKDRDSLYCELIQAIL</sequence>
<dbReference type="EMBL" id="NSCM01000018">
    <property type="protein sequence ID" value="RAX12168.1"/>
    <property type="molecule type" value="Genomic_DNA"/>
</dbReference>
<evidence type="ECO:0008006" key="5">
    <source>
        <dbReference type="Google" id="ProtNLM"/>
    </source>
</evidence>